<evidence type="ECO:0000313" key="1">
    <source>
        <dbReference type="EMBL" id="UQS27564.1"/>
    </source>
</evidence>
<dbReference type="RefSeq" id="WP_116110903.1">
    <property type="nucleotide sequence ID" value="NZ_CP091196.1"/>
</dbReference>
<sequence length="123" mass="13603">MDEAAAVLNAWSDALSAASAVLRQHALALSPAVEARALSAVDRARIMNPQLGPRQAEIITLLDELYPKGADTGYLHRKMNYDQPNVYLTLKGLIQQGIVEKDATTRPHLYRLTDDFMKPDDQS</sequence>
<protein>
    <recommendedName>
        <fullName evidence="3">Transcription regulator PadR N-terminal domain-containing protein</fullName>
    </recommendedName>
</protein>
<dbReference type="Gene3D" id="1.10.10.10">
    <property type="entry name" value="Winged helix-like DNA-binding domain superfamily/Winged helix DNA-binding domain"/>
    <property type="match status" value="1"/>
</dbReference>
<dbReference type="Proteomes" id="UP000830158">
    <property type="component" value="Chromosome"/>
</dbReference>
<reference evidence="1" key="1">
    <citation type="submission" date="2022-01" db="EMBL/GenBank/DDBJ databases">
        <title>PSI-footprinting approach for the identification of protein synthesis inhibitor producers.</title>
        <authorList>
            <person name="Handel F."/>
            <person name="Kulik A."/>
            <person name="Wex K.W."/>
            <person name="Berscheid A."/>
            <person name="Saur J.S."/>
            <person name="Winkler A."/>
            <person name="Wibberg D."/>
            <person name="Kalinowski J."/>
            <person name="Broetz-Oesterhelt H."/>
            <person name="Mast Y."/>
        </authorList>
    </citation>
    <scope>NUCLEOTIDE SEQUENCE</scope>
    <source>
        <strain evidence="1">KNN 49.3e</strain>
    </source>
</reference>
<evidence type="ECO:0008006" key="3">
    <source>
        <dbReference type="Google" id="ProtNLM"/>
    </source>
</evidence>
<dbReference type="SUPFAM" id="SSF46785">
    <property type="entry name" value="Winged helix' DNA-binding domain"/>
    <property type="match status" value="1"/>
</dbReference>
<organism evidence="1 2">
    <name type="scientific">Amycolatopsis thermalba</name>
    <dbReference type="NCBI Taxonomy" id="944492"/>
    <lineage>
        <taxon>Bacteria</taxon>
        <taxon>Bacillati</taxon>
        <taxon>Actinomycetota</taxon>
        <taxon>Actinomycetes</taxon>
        <taxon>Pseudonocardiales</taxon>
        <taxon>Pseudonocardiaceae</taxon>
        <taxon>Amycolatopsis</taxon>
    </lineage>
</organism>
<proteinExistence type="predicted"/>
<dbReference type="InterPro" id="IPR036388">
    <property type="entry name" value="WH-like_DNA-bd_sf"/>
</dbReference>
<gene>
    <name evidence="1" type="ORF">L1857_34595</name>
</gene>
<dbReference type="InterPro" id="IPR036390">
    <property type="entry name" value="WH_DNA-bd_sf"/>
</dbReference>
<keyword evidence="2" id="KW-1185">Reference proteome</keyword>
<dbReference type="EMBL" id="CP091196">
    <property type="protein sequence ID" value="UQS27564.1"/>
    <property type="molecule type" value="Genomic_DNA"/>
</dbReference>
<accession>A0ABY4P5F8</accession>
<evidence type="ECO:0000313" key="2">
    <source>
        <dbReference type="Proteomes" id="UP000830158"/>
    </source>
</evidence>
<name>A0ABY4P5F8_9PSEU</name>